<dbReference type="RefSeq" id="WP_143856540.1">
    <property type="nucleotide sequence ID" value="NZ_CP041730.1"/>
</dbReference>
<protein>
    <submittedName>
        <fullName evidence="2">Uncharacterized protein</fullName>
    </submittedName>
</protein>
<feature type="signal peptide" evidence="1">
    <location>
        <begin position="1"/>
        <end position="23"/>
    </location>
</feature>
<dbReference type="Proteomes" id="UP000317550">
    <property type="component" value="Chromosome"/>
</dbReference>
<gene>
    <name evidence="2" type="ORF">FNU76_04185</name>
</gene>
<name>A0A516SBT7_9NEIS</name>
<sequence length="314" mass="34712">MKKSICYSISLACVLAFQSAAWAAPTSSPAPLRILKTGEVVKIDSAQFNYYKAGRCPDATIATPCAMMNIRTSSSTGEQTNEKWGYISYDTEDVSIFLQNYLMYMKVPKGNQLPEGVYLANPMSGGNLSQSMLDSRNQPDLTINCLAEGQPRTFAGDFYLARIPLCVNGIVATRVDKDNKYSNKIIYQPEAGHGEKGGVFYVDTYATQRSAFKAPLSVTLQSEDAAMISRARPVADILQFWPIKITHSGIGWSVWKENSILTFSKISTTPVAEFLWNGGAYKRNEQLANVYYDLSAYITPDGTRLNPDGSKKYD</sequence>
<accession>A0A516SBT7</accession>
<dbReference type="KEGG" id="cari:FNU76_04185"/>
<reference evidence="3" key="1">
    <citation type="submission" date="2019-07" db="EMBL/GenBank/DDBJ databases">
        <title>Chitinimonas sp. nov., isolated from Ny-Alesund, arctica soil.</title>
        <authorList>
            <person name="Xu Q."/>
            <person name="Peng F."/>
        </authorList>
    </citation>
    <scope>NUCLEOTIDE SEQUENCE [LARGE SCALE GENOMIC DNA]</scope>
    <source>
        <strain evidence="3">R3-44</strain>
    </source>
</reference>
<evidence type="ECO:0000313" key="2">
    <source>
        <dbReference type="EMBL" id="QDQ25615.1"/>
    </source>
</evidence>
<dbReference type="EMBL" id="CP041730">
    <property type="protein sequence ID" value="QDQ25615.1"/>
    <property type="molecule type" value="Genomic_DNA"/>
</dbReference>
<evidence type="ECO:0000256" key="1">
    <source>
        <dbReference type="SAM" id="SignalP"/>
    </source>
</evidence>
<keyword evidence="3" id="KW-1185">Reference proteome</keyword>
<proteinExistence type="predicted"/>
<evidence type="ECO:0000313" key="3">
    <source>
        <dbReference type="Proteomes" id="UP000317550"/>
    </source>
</evidence>
<dbReference type="AlphaFoldDB" id="A0A516SBT7"/>
<keyword evidence="1" id="KW-0732">Signal</keyword>
<feature type="chain" id="PRO_5022233731" evidence="1">
    <location>
        <begin position="24"/>
        <end position="314"/>
    </location>
</feature>
<organism evidence="2 3">
    <name type="scientific">Chitinimonas arctica</name>
    <dbReference type="NCBI Taxonomy" id="2594795"/>
    <lineage>
        <taxon>Bacteria</taxon>
        <taxon>Pseudomonadati</taxon>
        <taxon>Pseudomonadota</taxon>
        <taxon>Betaproteobacteria</taxon>
        <taxon>Neisseriales</taxon>
        <taxon>Chitinibacteraceae</taxon>
        <taxon>Chitinimonas</taxon>
    </lineage>
</organism>